<evidence type="ECO:0000259" key="2">
    <source>
        <dbReference type="Pfam" id="PF05205"/>
    </source>
</evidence>
<dbReference type="Pfam" id="PF05205">
    <property type="entry name" value="COMPASS-Shg1"/>
    <property type="match status" value="1"/>
</dbReference>
<dbReference type="Proteomes" id="UP000494040">
    <property type="component" value="Unassembled WGS sequence"/>
</dbReference>
<dbReference type="AlphaFoldDB" id="A0A8I6RE80"/>
<feature type="compositionally biased region" description="Polar residues" evidence="1">
    <location>
        <begin position="226"/>
        <end position="277"/>
    </location>
</feature>
<feature type="region of interest" description="Disordered" evidence="1">
    <location>
        <begin position="216"/>
        <end position="657"/>
    </location>
</feature>
<feature type="compositionally biased region" description="Polar residues" evidence="1">
    <location>
        <begin position="311"/>
        <end position="326"/>
    </location>
</feature>
<dbReference type="GeneID" id="106662531"/>
<feature type="compositionally biased region" description="Polar residues" evidence="1">
    <location>
        <begin position="988"/>
        <end position="1003"/>
    </location>
</feature>
<feature type="compositionally biased region" description="Basic residues" evidence="1">
    <location>
        <begin position="618"/>
        <end position="628"/>
    </location>
</feature>
<feature type="compositionally biased region" description="Basic and acidic residues" evidence="1">
    <location>
        <begin position="540"/>
        <end position="586"/>
    </location>
</feature>
<dbReference type="InterPro" id="IPR055264">
    <property type="entry name" value="BOD1/SHG1_dom"/>
</dbReference>
<dbReference type="PANTHER" id="PTHR31532:SF10">
    <property type="entry name" value="BIORIENTATION OF CHROMOSOMES IN CELL DIVISION PROTEIN 1-LIKE 1"/>
    <property type="match status" value="1"/>
</dbReference>
<feature type="compositionally biased region" description="Basic and acidic residues" evidence="1">
    <location>
        <begin position="296"/>
        <end position="307"/>
    </location>
</feature>
<feature type="region of interest" description="Disordered" evidence="1">
    <location>
        <begin position="135"/>
        <end position="204"/>
    </location>
</feature>
<feature type="compositionally biased region" description="Basic and acidic residues" evidence="1">
    <location>
        <begin position="1115"/>
        <end position="1130"/>
    </location>
</feature>
<evidence type="ECO:0000313" key="3">
    <source>
        <dbReference type="EnsemblMetazoa" id="XP_014242187.1"/>
    </source>
</evidence>
<feature type="region of interest" description="Disordered" evidence="1">
    <location>
        <begin position="979"/>
        <end position="1003"/>
    </location>
</feature>
<accession>A0A8I6RE80</accession>
<feature type="region of interest" description="Disordered" evidence="1">
    <location>
        <begin position="698"/>
        <end position="727"/>
    </location>
</feature>
<dbReference type="RefSeq" id="XP_014242187.1">
    <property type="nucleotide sequence ID" value="XM_014386701.2"/>
</dbReference>
<dbReference type="KEGG" id="clec:106662531"/>
<feature type="compositionally biased region" description="Basic and acidic residues" evidence="1">
    <location>
        <begin position="594"/>
        <end position="612"/>
    </location>
</feature>
<feature type="compositionally biased region" description="Polar residues" evidence="1">
    <location>
        <begin position="709"/>
        <end position="718"/>
    </location>
</feature>
<feature type="compositionally biased region" description="Basic and acidic residues" evidence="1">
    <location>
        <begin position="327"/>
        <end position="371"/>
    </location>
</feature>
<dbReference type="EnsemblMetazoa" id="XM_014386701.2">
    <property type="protein sequence ID" value="XP_014242187.1"/>
    <property type="gene ID" value="LOC106662531"/>
</dbReference>
<keyword evidence="4" id="KW-1185">Reference proteome</keyword>
<feature type="compositionally biased region" description="Basic and acidic residues" evidence="1">
    <location>
        <begin position="1049"/>
        <end position="1062"/>
    </location>
</feature>
<feature type="region of interest" description="Disordered" evidence="1">
    <location>
        <begin position="837"/>
        <end position="860"/>
    </location>
</feature>
<sequence>MAFDSFQHQAQFPAVDHVDNELVDKIVNKLKSQGIFDQFRKDCLADVDTKPAYQHLQQRVNGSVSGFLKKNQWKQDLNKTQLRESLRHHVQQGFLQAGVDRIVDQVVNSKIYSVFMPKVEDMVYETLGIEKPKRPERVKPIGTSLAPKVESPVNTPQKEKPAETTPTEQQPKSSQSPMSLLPKGLDPISPPSDIEDVDRDDSNTIDETPFLLASLKQKEAAPPQHSEVSNGSKLSGISELSSHGSRIEISSTTNSIVPKTPTKSTSNQKLDNFSNLSEKLKQFDPLNKTIKNTLSDSKKANDSRCSEEEVSSTSATLPVESESNGYNRDDSNAELERQLMSEDSKSSLTDFKKFKSHKADLKSDNANKTEEDSSVNDSNLESKKSRSEKSKKSDSSKDKDLKKKSDRKESSSSKEKDKKRTERKDSEKKDSSKSSRHSSSKSHDSKRSDDSKHRSDKKDEKSSSSRDKSKDDKYRLKDDKHKSEKKPESEKKDHKKEDDKESKEKRESDKTKSSKDSKKSERHHKSSTSDKDKAKHKTSDKKSDEKHKEEDNKKDKDDDRKKREEEKKKDKSKKEDAKDKNKEKEKLSRKRKGERCSEVKSKESRRSSDRDNSGSGHSSKKPSSHSSHKSSSEKTSSSKHKEHGQNGNGPQDADEGLSEVDLILMKINSSIEEEEIAMAPLKKTKFAKNAHEVKKIINAKRHLERQKRNSLLDSTPNEESPIDNKENLQDHIAHQNIKEKEETQRNEIKLFVPENEIKSEDTVDKNIQDLCAFKPEQEQEDIQTVETEFLTEDNVPEQNRKEDCTENESELTDNQTQNTVCNETNDYSDIKACIPEESQKEEETNDLNVSTSVTEAAKSPEVEKTKSVLISDNEMDGSSCNIANNSESENQPSFLGFDSECIAVAKQQLVILNNLIEKMRSLETQALSSDDELDNNLNNLRSSRLRKRKSCDATHKVQRNIRKSVKGNNGCVSLRTSDDNDCPENCISPRSKSPDNSPTKPLSYSLTEAMLNNLLKESNISTFQNREDDEEDVIPSKTVVKSTRNVKSTKIDKTEKKEKCTPDGKTLSPALHDKRRKPKRSSARSSAQRYDSTDLYKPRAVAAQSSRRLRALNDSIDKSEGSSLEKKRLR</sequence>
<dbReference type="GO" id="GO:0031297">
    <property type="term" value="P:replication fork processing"/>
    <property type="evidence" value="ECO:0007669"/>
    <property type="project" value="TreeGrafter"/>
</dbReference>
<feature type="region of interest" description="Disordered" evidence="1">
    <location>
        <begin position="794"/>
        <end position="815"/>
    </location>
</feature>
<reference evidence="3" key="1">
    <citation type="submission" date="2022-01" db="UniProtKB">
        <authorList>
            <consortium name="EnsemblMetazoa"/>
        </authorList>
    </citation>
    <scope>IDENTIFICATION</scope>
</reference>
<feature type="compositionally biased region" description="Basic residues" evidence="1">
    <location>
        <begin position="1073"/>
        <end position="1082"/>
    </location>
</feature>
<name>A0A8I6RE80_CIMLE</name>
<feature type="compositionally biased region" description="Basic and acidic residues" evidence="1">
    <location>
        <begin position="441"/>
        <end position="519"/>
    </location>
</feature>
<proteinExistence type="predicted"/>
<evidence type="ECO:0000313" key="4">
    <source>
        <dbReference type="Proteomes" id="UP000494040"/>
    </source>
</evidence>
<dbReference type="GO" id="GO:0048188">
    <property type="term" value="C:Set1C/COMPASS complex"/>
    <property type="evidence" value="ECO:0007669"/>
    <property type="project" value="TreeGrafter"/>
</dbReference>
<dbReference type="OrthoDB" id="7605699at2759"/>
<organism evidence="3 4">
    <name type="scientific">Cimex lectularius</name>
    <name type="common">Bed bug</name>
    <name type="synonym">Acanthia lectularia</name>
    <dbReference type="NCBI Taxonomy" id="79782"/>
    <lineage>
        <taxon>Eukaryota</taxon>
        <taxon>Metazoa</taxon>
        <taxon>Ecdysozoa</taxon>
        <taxon>Arthropoda</taxon>
        <taxon>Hexapoda</taxon>
        <taxon>Insecta</taxon>
        <taxon>Pterygota</taxon>
        <taxon>Neoptera</taxon>
        <taxon>Paraneoptera</taxon>
        <taxon>Hemiptera</taxon>
        <taxon>Heteroptera</taxon>
        <taxon>Panheteroptera</taxon>
        <taxon>Cimicomorpha</taxon>
        <taxon>Cimicidae</taxon>
        <taxon>Cimex</taxon>
    </lineage>
</organism>
<feature type="compositionally biased region" description="Polar residues" evidence="1">
    <location>
        <begin position="164"/>
        <end position="178"/>
    </location>
</feature>
<dbReference type="PANTHER" id="PTHR31532">
    <property type="entry name" value="BIORIENTATION OF CHROMOSOMES IN CELL DIVISION 1 FAMILY MEMBER"/>
    <property type="match status" value="1"/>
</dbReference>
<feature type="domain" description="BOD1/SHG1" evidence="2">
    <location>
        <begin position="25"/>
        <end position="120"/>
    </location>
</feature>
<evidence type="ECO:0000256" key="1">
    <source>
        <dbReference type="SAM" id="MobiDB-lite"/>
    </source>
</evidence>
<protein>
    <recommendedName>
        <fullName evidence="2">BOD1/SHG1 domain-containing protein</fullName>
    </recommendedName>
</protein>
<feature type="region of interest" description="Disordered" evidence="1">
    <location>
        <begin position="1043"/>
        <end position="1130"/>
    </location>
</feature>
<feature type="compositionally biased region" description="Basic and acidic residues" evidence="1">
    <location>
        <begin position="380"/>
        <end position="433"/>
    </location>
</feature>